<dbReference type="Proteomes" id="UP000652720">
    <property type="component" value="Unassembled WGS sequence"/>
</dbReference>
<feature type="signal peptide" evidence="1">
    <location>
        <begin position="1"/>
        <end position="18"/>
    </location>
</feature>
<comment type="caution">
    <text evidence="2">The sequence shown here is derived from an EMBL/GenBank/DDBJ whole genome shotgun (WGS) entry which is preliminary data.</text>
</comment>
<reference evidence="4" key="3">
    <citation type="journal article" date="2019" name="Int. J. Syst. Evol. Microbiol.">
        <title>The Global Catalogue of Microorganisms (GCM) 10K type strain sequencing project: providing services to taxonomists for standard genome sequencing and annotation.</title>
        <authorList>
            <consortium name="The Broad Institute Genomics Platform"/>
            <consortium name="The Broad Institute Genome Sequencing Center for Infectious Disease"/>
            <person name="Wu L."/>
            <person name="Ma J."/>
        </authorList>
    </citation>
    <scope>NUCLEOTIDE SEQUENCE [LARGE SCALE GENOMIC DNA]</scope>
    <source>
        <strain evidence="4">CGMCC 1.8884</strain>
    </source>
</reference>
<sequence length="188" mass="20356">MRRFALTLLAALSPVAAATSWVKPTPMLVATDYGNYGFKFLPKAVGGSSAKESWGELFQLQADGTLKTLWKHPLVNTPARVLIGPRGHVVTLDNWGGENGTMHAVVIYDPTGKVVADLNYSQVTSGFACARCNAAGGPLLTLAYTPKYTSYGNADEWFLLLRDDKGRGPTISLRTGKHKTDWNGKKTN</sequence>
<dbReference type="AlphaFoldDB" id="A0AAV4K1P7"/>
<feature type="chain" id="PRO_5043517508" evidence="1">
    <location>
        <begin position="19"/>
        <end position="188"/>
    </location>
</feature>
<name>A0AAV4K1P7_9DEIO</name>
<reference evidence="3" key="1">
    <citation type="journal article" date="2014" name="Int. J. Syst. Evol. Microbiol.">
        <title>Complete genome of a new Firmicutes species belonging to the dominant human colonic microbiota ('Ruminococcus bicirculans') reveals two chromosomes and a selective capacity to utilize plant glucans.</title>
        <authorList>
            <consortium name="NISC Comparative Sequencing Program"/>
            <person name="Wegmann U."/>
            <person name="Louis P."/>
            <person name="Goesmann A."/>
            <person name="Henrissat B."/>
            <person name="Duncan S.H."/>
            <person name="Flint H.J."/>
        </authorList>
    </citation>
    <scope>NUCLEOTIDE SEQUENCE</scope>
    <source>
        <strain evidence="3">CGMCC 1.8884</strain>
    </source>
</reference>
<proteinExistence type="predicted"/>
<gene>
    <name evidence="3" type="ORF">GCM10008021_24790</name>
    <name evidence="2" type="ORF">GCM10010914_04500</name>
</gene>
<evidence type="ECO:0000313" key="5">
    <source>
        <dbReference type="Proteomes" id="UP000652720"/>
    </source>
</evidence>
<keyword evidence="1" id="KW-0732">Signal</keyword>
<organism evidence="2 5">
    <name type="scientific">Deinococcus wulumuqiensis</name>
    <dbReference type="NCBI Taxonomy" id="980427"/>
    <lineage>
        <taxon>Bacteria</taxon>
        <taxon>Thermotogati</taxon>
        <taxon>Deinococcota</taxon>
        <taxon>Deinococci</taxon>
        <taxon>Deinococcales</taxon>
        <taxon>Deinococcaceae</taxon>
        <taxon>Deinococcus</taxon>
    </lineage>
</organism>
<dbReference type="RefSeq" id="WP_152423687.1">
    <property type="nucleotide sequence ID" value="NZ_BMLZ01000040.1"/>
</dbReference>
<reference evidence="2" key="2">
    <citation type="journal article" date="2014" name="Int. J. Syst. Evol. Microbiol.">
        <title>Complete genome sequence of Corynebacterium casei LMG S-19264T (=DSM 44701T), isolated from a smear-ripened cheese.</title>
        <authorList>
            <consortium name="US DOE Joint Genome Institute (JGI-PGF)"/>
            <person name="Walter F."/>
            <person name="Albersmeier A."/>
            <person name="Kalinowski J."/>
            <person name="Ruckert C."/>
        </authorList>
    </citation>
    <scope>NUCLEOTIDE SEQUENCE</scope>
    <source>
        <strain evidence="2">CGMCC 1.8885</strain>
    </source>
</reference>
<keyword evidence="4" id="KW-1185">Reference proteome</keyword>
<protein>
    <submittedName>
        <fullName evidence="2">Uncharacterized protein</fullName>
    </submittedName>
</protein>
<evidence type="ECO:0000313" key="4">
    <source>
        <dbReference type="Proteomes" id="UP000630135"/>
    </source>
</evidence>
<evidence type="ECO:0000313" key="3">
    <source>
        <dbReference type="EMBL" id="GGP30828.1"/>
    </source>
</evidence>
<dbReference type="GeneID" id="59165171"/>
<accession>A0AAV4K1P7</accession>
<dbReference type="Proteomes" id="UP000630135">
    <property type="component" value="Unassembled WGS sequence"/>
</dbReference>
<dbReference type="EMBL" id="BMLZ01000040">
    <property type="protein sequence ID" value="GGP30828.1"/>
    <property type="molecule type" value="Genomic_DNA"/>
</dbReference>
<evidence type="ECO:0000256" key="1">
    <source>
        <dbReference type="SAM" id="SignalP"/>
    </source>
</evidence>
<dbReference type="EMBL" id="BMMA01000002">
    <property type="protein sequence ID" value="GGI73541.1"/>
    <property type="molecule type" value="Genomic_DNA"/>
</dbReference>
<reference evidence="2" key="4">
    <citation type="submission" date="2023-08" db="EMBL/GenBank/DDBJ databases">
        <authorList>
            <person name="Sun Q."/>
            <person name="Zhou Y."/>
        </authorList>
    </citation>
    <scope>NUCLEOTIDE SEQUENCE</scope>
    <source>
        <strain evidence="3">CGMCC 1.8884</strain>
        <strain evidence="2">CGMCC 1.8885</strain>
    </source>
</reference>
<evidence type="ECO:0000313" key="2">
    <source>
        <dbReference type="EMBL" id="GGI73541.1"/>
    </source>
</evidence>